<reference evidence="1 2" key="1">
    <citation type="journal article" date="2022" name="bioRxiv">
        <title>The genome of the oomycete Peronosclerospora sorghi, a cosmopolitan pathogen of maize and sorghum, is inflated with dispersed pseudogenes.</title>
        <authorList>
            <person name="Fletcher K."/>
            <person name="Martin F."/>
            <person name="Isakeit T."/>
            <person name="Cavanaugh K."/>
            <person name="Magill C."/>
            <person name="Michelmore R."/>
        </authorList>
    </citation>
    <scope>NUCLEOTIDE SEQUENCE [LARGE SCALE GENOMIC DNA]</scope>
    <source>
        <strain evidence="1">P6</strain>
    </source>
</reference>
<evidence type="ECO:0000313" key="1">
    <source>
        <dbReference type="EMBL" id="KAI9920627.1"/>
    </source>
</evidence>
<comment type="caution">
    <text evidence="1">The sequence shown here is derived from an EMBL/GenBank/DDBJ whole genome shotgun (WGS) entry which is preliminary data.</text>
</comment>
<dbReference type="EMBL" id="CM047580">
    <property type="protein sequence ID" value="KAI9920627.1"/>
    <property type="molecule type" value="Genomic_DNA"/>
</dbReference>
<proteinExistence type="predicted"/>
<name>A0ACC0WPW0_9STRA</name>
<gene>
    <name evidence="1" type="ORF">PsorP6_000279</name>
</gene>
<accession>A0ACC0WPW0</accession>
<dbReference type="Proteomes" id="UP001163321">
    <property type="component" value="Chromosome 1"/>
</dbReference>
<keyword evidence="2" id="KW-1185">Reference proteome</keyword>
<sequence length="348" mass="39199">MLQRVLASENVDERRRALFRASGIMTYRQLLQRPLWDVAHAVDLSVCEMEKLVVKISTRLAPVSQSAFDLFLERVNKTTFLRTGLPRIDEALYGGLHCRALSEFVGTAGVGKSQVVMTLAVLCALDYPEYGVLFFDVEHNFSAKRLLQITFARLQLMYTDEEDINALAAAVLQRIRVVRVNSVATFAAKFKEVEKTMHSLKIKLLIIDCVSTLFIKFIMEQHALHRAITIAKSSVSGYIVQPFAVKEGGIEATEDDRYACAADDFTVHDEFRSNMTLESGPILNTARTRRPSQQSTTEDSSTTQRVEVNDSSDFQSNQDKEPSNFDIVSDSNSEEENDSFDLDIVFEE</sequence>
<protein>
    <submittedName>
        <fullName evidence="1">Uncharacterized protein</fullName>
    </submittedName>
</protein>
<evidence type="ECO:0000313" key="2">
    <source>
        <dbReference type="Proteomes" id="UP001163321"/>
    </source>
</evidence>
<organism evidence="1 2">
    <name type="scientific">Peronosclerospora sorghi</name>
    <dbReference type="NCBI Taxonomy" id="230839"/>
    <lineage>
        <taxon>Eukaryota</taxon>
        <taxon>Sar</taxon>
        <taxon>Stramenopiles</taxon>
        <taxon>Oomycota</taxon>
        <taxon>Peronosporomycetes</taxon>
        <taxon>Peronosporales</taxon>
        <taxon>Peronosporaceae</taxon>
        <taxon>Peronosclerospora</taxon>
    </lineage>
</organism>